<dbReference type="AlphaFoldDB" id="A0A7W2L5B0"/>
<dbReference type="Pfam" id="PF01425">
    <property type="entry name" value="Amidase"/>
    <property type="match status" value="1"/>
</dbReference>
<evidence type="ECO:0000259" key="2">
    <source>
        <dbReference type="Pfam" id="PF01425"/>
    </source>
</evidence>
<dbReference type="InterPro" id="IPR023631">
    <property type="entry name" value="Amidase_dom"/>
</dbReference>
<name>A0A7W2L5B0_PSEPU</name>
<dbReference type="PANTHER" id="PTHR11895">
    <property type="entry name" value="TRANSAMIDASE"/>
    <property type="match status" value="1"/>
</dbReference>
<dbReference type="RefSeq" id="WP_082422784.1">
    <property type="nucleotide sequence ID" value="NZ_CP060529.1"/>
</dbReference>
<dbReference type="PANTHER" id="PTHR11895:SF7">
    <property type="entry name" value="GLUTAMYL-TRNA(GLN) AMIDOTRANSFERASE SUBUNIT A, MITOCHONDRIAL"/>
    <property type="match status" value="1"/>
</dbReference>
<accession>A0A7W2L5B0</accession>
<protein>
    <submittedName>
        <fullName evidence="3">Amidase</fullName>
    </submittedName>
</protein>
<reference evidence="3 4" key="1">
    <citation type="submission" date="2020-07" db="EMBL/GenBank/DDBJ databases">
        <title>Diversity of carbapenemase encoding genes among Pseudomonas putida group clinical isolates in a tertiary Brazilian hospital.</title>
        <authorList>
            <person name="Alberto-Lei F."/>
            <person name="Nodari C.S."/>
            <person name="Streling A.P."/>
            <person name="Paulino J.T."/>
            <person name="Bessa-Neto F.O."/>
            <person name="Cayo R."/>
            <person name="Gales A.C."/>
        </authorList>
    </citation>
    <scope>NUCLEOTIDE SEQUENCE [LARGE SCALE GENOMIC DNA]</scope>
    <source>
        <strain evidence="3 4">12464</strain>
    </source>
</reference>
<sequence>MSTPIHQMSVRELGQRMRDGALSAVAVTEYLLDRIDRLQPTLNAFTHIARASALEAARQSDALFKAGTPRSLLEGIPVAIKDNIYVEGMPFVFGSPLFKDRIAENDELPIALLKAGGAVIMGKTNLPEFASRGSTYNPVYGATANPWNPALTTGGSSGGSVAAVASGMVPLSLGTDGGGSIRRPAGYTNLVGLKPTLSRIPRADGFTSVLYDCEVVGPIGRTVDDVRIMMSVIAGAHRRDQRSRGFQKMSATSLAPSPLRILFVERLKGAPVDPQIVDLCQQAADQLAKLGHEVVIGDLPFDITPVTDNWAKIGNVCMSLIAKQAPKFDEWVTADYVARAADGFRLTGADYQEVIELLYTFRSTVGERFEDYDIIMTPTSAANPWAKDKGFPETIDNQPVGPRGHAVFTNWVNACSHPAVALPAGFTKEGMPVGFQLVADFGADDVLLDLAHQYEAAVPYTRQWPELGE</sequence>
<dbReference type="InterPro" id="IPR036928">
    <property type="entry name" value="AS_sf"/>
</dbReference>
<comment type="caution">
    <text evidence="3">The sequence shown here is derived from an EMBL/GenBank/DDBJ whole genome shotgun (WGS) entry which is preliminary data.</text>
</comment>
<proteinExistence type="inferred from homology"/>
<dbReference type="Gene3D" id="3.90.1300.10">
    <property type="entry name" value="Amidase signature (AS) domain"/>
    <property type="match status" value="1"/>
</dbReference>
<dbReference type="SUPFAM" id="SSF75304">
    <property type="entry name" value="Amidase signature (AS) enzymes"/>
    <property type="match status" value="1"/>
</dbReference>
<comment type="similarity">
    <text evidence="1">Belongs to the amidase family.</text>
</comment>
<feature type="domain" description="Amidase" evidence="2">
    <location>
        <begin position="27"/>
        <end position="448"/>
    </location>
</feature>
<dbReference type="GO" id="GO:0003824">
    <property type="term" value="F:catalytic activity"/>
    <property type="evidence" value="ECO:0007669"/>
    <property type="project" value="InterPro"/>
</dbReference>
<evidence type="ECO:0000256" key="1">
    <source>
        <dbReference type="ARBA" id="ARBA00009199"/>
    </source>
</evidence>
<dbReference type="Proteomes" id="UP000553948">
    <property type="component" value="Unassembled WGS sequence"/>
</dbReference>
<evidence type="ECO:0000313" key="3">
    <source>
        <dbReference type="EMBL" id="MBA6118567.1"/>
    </source>
</evidence>
<gene>
    <name evidence="3" type="ORF">H4C47_22900</name>
</gene>
<dbReference type="InterPro" id="IPR000120">
    <property type="entry name" value="Amidase"/>
</dbReference>
<organism evidence="3 4">
    <name type="scientific">Pseudomonas putida</name>
    <name type="common">Arthrobacter siderocapsulatus</name>
    <dbReference type="NCBI Taxonomy" id="303"/>
    <lineage>
        <taxon>Bacteria</taxon>
        <taxon>Pseudomonadati</taxon>
        <taxon>Pseudomonadota</taxon>
        <taxon>Gammaproteobacteria</taxon>
        <taxon>Pseudomonadales</taxon>
        <taxon>Pseudomonadaceae</taxon>
        <taxon>Pseudomonas</taxon>
    </lineage>
</organism>
<dbReference type="EMBL" id="JACGDG010000023">
    <property type="protein sequence ID" value="MBA6118567.1"/>
    <property type="molecule type" value="Genomic_DNA"/>
</dbReference>
<evidence type="ECO:0000313" key="4">
    <source>
        <dbReference type="Proteomes" id="UP000553948"/>
    </source>
</evidence>